<sequence length="352" mass="39574">MYTPQTTLKLASSLSEQNVYYTYVCLVNDVTPNSTSNQQPGSYLDDGNEEIQLEKAPIQIERSKAVHELVETKNDKHIKENESEQNCLKAPTTVSYDENERPETEDVKELNDNPNILKLTKMKWLTEEHSKSPDSSSPSISPNVSSTSTCSKESEDQLDQCISVGDKYLSTILRLDREHNLFGLSNIAIVGSQPIRKSRKDDFKPVFPQTAIVQICCSKGCCRNRSKTELPSSLKGVAPPCPNVPFAARSCHHIPHCMPPSAGFPYLMPCFWPARPSAPCSNPARCFHNPPCLAPRKRRPPKMLNEICAPNQNKRFNLVFVDSNKKTKKRIFEYFPYLTTPTVAQNLIDGLK</sequence>
<name>A0A9N9R1L7_9NEOP</name>
<proteinExistence type="predicted"/>
<reference evidence="2" key="1">
    <citation type="submission" date="2021-12" db="EMBL/GenBank/DDBJ databases">
        <authorList>
            <person name="King R."/>
        </authorList>
    </citation>
    <scope>NUCLEOTIDE SEQUENCE</scope>
</reference>
<dbReference type="EMBL" id="OU893350">
    <property type="protein sequence ID" value="CAG9788072.1"/>
    <property type="molecule type" value="Genomic_DNA"/>
</dbReference>
<reference evidence="2" key="2">
    <citation type="submission" date="2022-10" db="EMBL/GenBank/DDBJ databases">
        <authorList>
            <consortium name="ENA_rothamsted_submissions"/>
            <consortium name="culmorum"/>
            <person name="King R."/>
        </authorList>
    </citation>
    <scope>NUCLEOTIDE SEQUENCE</scope>
</reference>
<keyword evidence="3" id="KW-1185">Reference proteome</keyword>
<feature type="compositionally biased region" description="Basic and acidic residues" evidence="1">
    <location>
        <begin position="98"/>
        <end position="111"/>
    </location>
</feature>
<accession>A0A9N9R1L7</accession>
<dbReference type="Proteomes" id="UP001153714">
    <property type="component" value="Chromosome 19"/>
</dbReference>
<evidence type="ECO:0000256" key="1">
    <source>
        <dbReference type="SAM" id="MobiDB-lite"/>
    </source>
</evidence>
<feature type="region of interest" description="Disordered" evidence="1">
    <location>
        <begin position="127"/>
        <end position="150"/>
    </location>
</feature>
<evidence type="ECO:0000313" key="3">
    <source>
        <dbReference type="Proteomes" id="UP001153714"/>
    </source>
</evidence>
<feature type="compositionally biased region" description="Low complexity" evidence="1">
    <location>
        <begin position="133"/>
        <end position="150"/>
    </location>
</feature>
<protein>
    <submittedName>
        <fullName evidence="2">Uncharacterized protein</fullName>
    </submittedName>
</protein>
<dbReference type="AlphaFoldDB" id="A0A9N9R1L7"/>
<evidence type="ECO:0000313" key="2">
    <source>
        <dbReference type="EMBL" id="CAG9788072.1"/>
    </source>
</evidence>
<feature type="region of interest" description="Disordered" evidence="1">
    <location>
        <begin position="79"/>
        <end position="113"/>
    </location>
</feature>
<dbReference type="OrthoDB" id="7485733at2759"/>
<gene>
    <name evidence="2" type="ORF">DIATSA_LOCUS5911</name>
</gene>
<organism evidence="2 3">
    <name type="scientific">Diatraea saccharalis</name>
    <name type="common">sugarcane borer</name>
    <dbReference type="NCBI Taxonomy" id="40085"/>
    <lineage>
        <taxon>Eukaryota</taxon>
        <taxon>Metazoa</taxon>
        <taxon>Ecdysozoa</taxon>
        <taxon>Arthropoda</taxon>
        <taxon>Hexapoda</taxon>
        <taxon>Insecta</taxon>
        <taxon>Pterygota</taxon>
        <taxon>Neoptera</taxon>
        <taxon>Endopterygota</taxon>
        <taxon>Lepidoptera</taxon>
        <taxon>Glossata</taxon>
        <taxon>Ditrysia</taxon>
        <taxon>Pyraloidea</taxon>
        <taxon>Crambidae</taxon>
        <taxon>Crambinae</taxon>
        <taxon>Diatraea</taxon>
    </lineage>
</organism>